<feature type="transmembrane region" description="Helical" evidence="6">
    <location>
        <begin position="254"/>
        <end position="271"/>
    </location>
</feature>
<feature type="region of interest" description="Disordered" evidence="5">
    <location>
        <begin position="405"/>
        <end position="428"/>
    </location>
</feature>
<comment type="subcellular location">
    <subcellularLocation>
        <location evidence="1">Membrane</location>
        <topology evidence="1">Multi-pass membrane protein</topology>
    </subcellularLocation>
</comment>
<dbReference type="Gene3D" id="1.10.3730.20">
    <property type="match status" value="1"/>
</dbReference>
<feature type="transmembrane region" description="Helical" evidence="6">
    <location>
        <begin position="277"/>
        <end position="294"/>
    </location>
</feature>
<dbReference type="Pfam" id="PF04142">
    <property type="entry name" value="Nuc_sug_transp"/>
    <property type="match status" value="1"/>
</dbReference>
<comment type="caution">
    <text evidence="7">The sequence shown here is derived from an EMBL/GenBank/DDBJ whole genome shotgun (WGS) entry which is preliminary data.</text>
</comment>
<evidence type="ECO:0000256" key="2">
    <source>
        <dbReference type="ARBA" id="ARBA00022692"/>
    </source>
</evidence>
<dbReference type="GO" id="GO:0000139">
    <property type="term" value="C:Golgi membrane"/>
    <property type="evidence" value="ECO:0007669"/>
    <property type="project" value="InterPro"/>
</dbReference>
<dbReference type="AlphaFoldDB" id="A0A1Q9DKM8"/>
<evidence type="ECO:0000313" key="8">
    <source>
        <dbReference type="Proteomes" id="UP000186817"/>
    </source>
</evidence>
<feature type="transmembrane region" description="Helical" evidence="6">
    <location>
        <begin position="125"/>
        <end position="142"/>
    </location>
</feature>
<name>A0A1Q9DKM8_SYMMI</name>
<protein>
    <submittedName>
        <fullName evidence="7">CMP-sialic acid transporter</fullName>
    </submittedName>
</protein>
<keyword evidence="4 6" id="KW-0472">Membrane</keyword>
<feature type="transmembrane region" description="Helical" evidence="6">
    <location>
        <begin position="218"/>
        <end position="242"/>
    </location>
</feature>
<keyword evidence="3 6" id="KW-1133">Transmembrane helix</keyword>
<evidence type="ECO:0000256" key="4">
    <source>
        <dbReference type="ARBA" id="ARBA00023136"/>
    </source>
</evidence>
<evidence type="ECO:0000256" key="5">
    <source>
        <dbReference type="SAM" id="MobiDB-lite"/>
    </source>
</evidence>
<dbReference type="InterPro" id="IPR037185">
    <property type="entry name" value="EmrE-like"/>
</dbReference>
<feature type="transmembrane region" description="Helical" evidence="6">
    <location>
        <begin position="154"/>
        <end position="174"/>
    </location>
</feature>
<reference evidence="7 8" key="1">
    <citation type="submission" date="2016-02" db="EMBL/GenBank/DDBJ databases">
        <title>Genome analysis of coral dinoflagellate symbionts highlights evolutionary adaptations to a symbiotic lifestyle.</title>
        <authorList>
            <person name="Aranda M."/>
            <person name="Li Y."/>
            <person name="Liew Y.J."/>
            <person name="Baumgarten S."/>
            <person name="Simakov O."/>
            <person name="Wilson M."/>
            <person name="Piel J."/>
            <person name="Ashoor H."/>
            <person name="Bougouffa S."/>
            <person name="Bajic V.B."/>
            <person name="Ryu T."/>
            <person name="Ravasi T."/>
            <person name="Bayer T."/>
            <person name="Micklem G."/>
            <person name="Kim H."/>
            <person name="Bhak J."/>
            <person name="Lajeunesse T.C."/>
            <person name="Voolstra C.R."/>
        </authorList>
    </citation>
    <scope>NUCLEOTIDE SEQUENCE [LARGE SCALE GENOMIC DNA]</scope>
    <source>
        <strain evidence="7 8">CCMP2467</strain>
    </source>
</reference>
<dbReference type="SUPFAM" id="SSF103481">
    <property type="entry name" value="Multidrug resistance efflux transporter EmrE"/>
    <property type="match status" value="1"/>
</dbReference>
<dbReference type="OrthoDB" id="408493at2759"/>
<dbReference type="EMBL" id="LSRX01000493">
    <property type="protein sequence ID" value="OLP95703.1"/>
    <property type="molecule type" value="Genomic_DNA"/>
</dbReference>
<keyword evidence="2 6" id="KW-0812">Transmembrane</keyword>
<proteinExistence type="predicted"/>
<evidence type="ECO:0000256" key="3">
    <source>
        <dbReference type="ARBA" id="ARBA00022989"/>
    </source>
</evidence>
<sequence>MVRTSGPESDNCPLNFAPVAKSLRPISAEEFPRTPVFGLGQDLFKTCLQCDVRIGLLELIVMFFSTESFRMLVPAVLYSLQNSLQYVAASNLDISVCQVLYQMKLVTTALFSVAMLNRQLTPPQWWGIFLCALGVAAVQLSTAENSQQKAGQQAWVGFLAVSVACITSGLAAVYTEKVFKSGNSSLWVRNMHLAGWSLVAISWGLVANDGSKIREKGFFLGWNFLVCVVVALQALGGMAVAVVAKYADNISKGFATAISIILTCVASVYLFDLHPSATFTAGTSLVLLSLYLYTRPVKNGQTIKYMEISQKDLEDHHDLPDKVQQSAFRIGVELEPPCARRGHLTRRHRPQQQMQGTAMLPIGPCSRALLHHPERTVRTAAALRAKRIGPSTRFCEGRILRNMQGPGDHYGADQHQSGMQVRLRRGEG</sequence>
<feature type="transmembrane region" description="Helical" evidence="6">
    <location>
        <begin position="186"/>
        <end position="206"/>
    </location>
</feature>
<evidence type="ECO:0000256" key="6">
    <source>
        <dbReference type="SAM" id="Phobius"/>
    </source>
</evidence>
<dbReference type="InterPro" id="IPR007271">
    <property type="entry name" value="Nuc_sug_transpt"/>
</dbReference>
<organism evidence="7 8">
    <name type="scientific">Symbiodinium microadriaticum</name>
    <name type="common">Dinoflagellate</name>
    <name type="synonym">Zooxanthella microadriatica</name>
    <dbReference type="NCBI Taxonomy" id="2951"/>
    <lineage>
        <taxon>Eukaryota</taxon>
        <taxon>Sar</taxon>
        <taxon>Alveolata</taxon>
        <taxon>Dinophyceae</taxon>
        <taxon>Suessiales</taxon>
        <taxon>Symbiodiniaceae</taxon>
        <taxon>Symbiodinium</taxon>
    </lineage>
</organism>
<evidence type="ECO:0000256" key="1">
    <source>
        <dbReference type="ARBA" id="ARBA00004141"/>
    </source>
</evidence>
<gene>
    <name evidence="7" type="primary">SLC35A1</name>
    <name evidence="7" type="ORF">AK812_SmicGene22119</name>
</gene>
<evidence type="ECO:0000313" key="7">
    <source>
        <dbReference type="EMBL" id="OLP95703.1"/>
    </source>
</evidence>
<dbReference type="PANTHER" id="PTHR10231">
    <property type="entry name" value="NUCLEOTIDE-SUGAR TRANSMEMBRANE TRANSPORTER"/>
    <property type="match status" value="1"/>
</dbReference>
<dbReference type="GO" id="GO:0015165">
    <property type="term" value="F:pyrimidine nucleotide-sugar transmembrane transporter activity"/>
    <property type="evidence" value="ECO:0007669"/>
    <property type="project" value="InterPro"/>
</dbReference>
<dbReference type="Proteomes" id="UP000186817">
    <property type="component" value="Unassembled WGS sequence"/>
</dbReference>
<keyword evidence="8" id="KW-1185">Reference proteome</keyword>
<dbReference type="NCBIfam" id="TIGR00803">
    <property type="entry name" value="nst"/>
    <property type="match status" value="1"/>
</dbReference>
<accession>A0A1Q9DKM8</accession>